<evidence type="ECO:0000313" key="2">
    <source>
        <dbReference type="EMBL" id="OGF65129.1"/>
    </source>
</evidence>
<dbReference type="Proteomes" id="UP000178943">
    <property type="component" value="Unassembled WGS sequence"/>
</dbReference>
<name>A0A1F5VP16_9BACT</name>
<dbReference type="InterPro" id="IPR003425">
    <property type="entry name" value="CCB3/YggT"/>
</dbReference>
<gene>
    <name evidence="2" type="ORF">A2Y62_21260</name>
</gene>
<dbReference type="EMBL" id="MFGW01000117">
    <property type="protein sequence ID" value="OGF65129.1"/>
    <property type="molecule type" value="Genomic_DNA"/>
</dbReference>
<reference evidence="2 3" key="1">
    <citation type="journal article" date="2016" name="Nat. Commun.">
        <title>Thousands of microbial genomes shed light on interconnected biogeochemical processes in an aquifer system.</title>
        <authorList>
            <person name="Anantharaman K."/>
            <person name="Brown C.T."/>
            <person name="Hug L.A."/>
            <person name="Sharon I."/>
            <person name="Castelle C.J."/>
            <person name="Probst A.J."/>
            <person name="Thomas B.C."/>
            <person name="Singh A."/>
            <person name="Wilkins M.J."/>
            <person name="Karaoz U."/>
            <person name="Brodie E.L."/>
            <person name="Williams K.H."/>
            <person name="Hubbard S.S."/>
            <person name="Banfield J.F."/>
        </authorList>
    </citation>
    <scope>NUCLEOTIDE SEQUENCE [LARGE SCALE GENOMIC DNA]</scope>
</reference>
<sequence length="91" mass="10370">MTLIGLILYYAVRAYIIIIFVRAIFSWLNPSPLNPVYNFIKAITEPALKPVRKKLGTFRSGNMAVDISPLIVIIALYFLQRIIILVFFKGP</sequence>
<organism evidence="2 3">
    <name type="scientific">Candidatus Fischerbacteria bacterium RBG_13_37_8</name>
    <dbReference type="NCBI Taxonomy" id="1817863"/>
    <lineage>
        <taxon>Bacteria</taxon>
        <taxon>Candidatus Fischeribacteriota</taxon>
    </lineage>
</organism>
<accession>A0A1F5VP16</accession>
<feature type="transmembrane region" description="Helical" evidence="1">
    <location>
        <begin position="7"/>
        <end position="28"/>
    </location>
</feature>
<keyword evidence="1" id="KW-1133">Transmembrane helix</keyword>
<proteinExistence type="predicted"/>
<dbReference type="Pfam" id="PF02325">
    <property type="entry name" value="CCB3_YggT"/>
    <property type="match status" value="1"/>
</dbReference>
<dbReference type="STRING" id="1817863.A2Y62_21260"/>
<protein>
    <recommendedName>
        <fullName evidence="4">YggT family protein</fullName>
    </recommendedName>
</protein>
<keyword evidence="1" id="KW-0812">Transmembrane</keyword>
<comment type="caution">
    <text evidence="2">The sequence shown here is derived from an EMBL/GenBank/DDBJ whole genome shotgun (WGS) entry which is preliminary data.</text>
</comment>
<feature type="transmembrane region" description="Helical" evidence="1">
    <location>
        <begin position="67"/>
        <end position="88"/>
    </location>
</feature>
<dbReference type="AlphaFoldDB" id="A0A1F5VP16"/>
<dbReference type="GO" id="GO:0016020">
    <property type="term" value="C:membrane"/>
    <property type="evidence" value="ECO:0007669"/>
    <property type="project" value="InterPro"/>
</dbReference>
<evidence type="ECO:0000256" key="1">
    <source>
        <dbReference type="SAM" id="Phobius"/>
    </source>
</evidence>
<evidence type="ECO:0008006" key="4">
    <source>
        <dbReference type="Google" id="ProtNLM"/>
    </source>
</evidence>
<keyword evidence="1" id="KW-0472">Membrane</keyword>
<evidence type="ECO:0000313" key="3">
    <source>
        <dbReference type="Proteomes" id="UP000178943"/>
    </source>
</evidence>